<dbReference type="Proteomes" id="UP000823775">
    <property type="component" value="Unassembled WGS sequence"/>
</dbReference>
<protein>
    <submittedName>
        <fullName evidence="1">Uncharacterized protein</fullName>
    </submittedName>
</protein>
<gene>
    <name evidence="1" type="ORF">HAX54_031720</name>
</gene>
<reference evidence="1 2" key="1">
    <citation type="journal article" date="2021" name="BMC Genomics">
        <title>Datura genome reveals duplications of psychoactive alkaloid biosynthetic genes and high mutation rate following tissue culture.</title>
        <authorList>
            <person name="Rajewski A."/>
            <person name="Carter-House D."/>
            <person name="Stajich J."/>
            <person name="Litt A."/>
        </authorList>
    </citation>
    <scope>NUCLEOTIDE SEQUENCE [LARGE SCALE GENOMIC DNA]</scope>
    <source>
        <strain evidence="1">AR-01</strain>
    </source>
</reference>
<keyword evidence="2" id="KW-1185">Reference proteome</keyword>
<accession>A0ABS8VCE6</accession>
<name>A0ABS8VCE6_DATST</name>
<comment type="caution">
    <text evidence="1">The sequence shown here is derived from an EMBL/GenBank/DDBJ whole genome shotgun (WGS) entry which is preliminary data.</text>
</comment>
<feature type="non-terminal residue" evidence="1">
    <location>
        <position position="1"/>
    </location>
</feature>
<proteinExistence type="predicted"/>
<organism evidence="1 2">
    <name type="scientific">Datura stramonium</name>
    <name type="common">Jimsonweed</name>
    <name type="synonym">Common thornapple</name>
    <dbReference type="NCBI Taxonomy" id="4076"/>
    <lineage>
        <taxon>Eukaryota</taxon>
        <taxon>Viridiplantae</taxon>
        <taxon>Streptophyta</taxon>
        <taxon>Embryophyta</taxon>
        <taxon>Tracheophyta</taxon>
        <taxon>Spermatophyta</taxon>
        <taxon>Magnoliopsida</taxon>
        <taxon>eudicotyledons</taxon>
        <taxon>Gunneridae</taxon>
        <taxon>Pentapetalae</taxon>
        <taxon>asterids</taxon>
        <taxon>lamiids</taxon>
        <taxon>Solanales</taxon>
        <taxon>Solanaceae</taxon>
        <taxon>Solanoideae</taxon>
        <taxon>Datureae</taxon>
        <taxon>Datura</taxon>
    </lineage>
</organism>
<evidence type="ECO:0000313" key="2">
    <source>
        <dbReference type="Proteomes" id="UP000823775"/>
    </source>
</evidence>
<evidence type="ECO:0000313" key="1">
    <source>
        <dbReference type="EMBL" id="MCD9643868.1"/>
    </source>
</evidence>
<sequence>NHSKKEHLGLWGRGMEREKDGVLWESENGSYEGATLVFVGDEEIRRGEKRRGVWSCIW</sequence>
<dbReference type="EMBL" id="JACEIK010004019">
    <property type="protein sequence ID" value="MCD9643868.1"/>
    <property type="molecule type" value="Genomic_DNA"/>
</dbReference>